<reference evidence="15" key="1">
    <citation type="submission" date="2025-05" db="UniProtKB">
        <authorList>
            <consortium name="RefSeq"/>
        </authorList>
    </citation>
    <scope>NUCLEOTIDE SEQUENCE [LARGE SCALE GENOMIC DNA]</scope>
    <source>
        <strain evidence="15">14028-0561.14</strain>
    </source>
</reference>
<dbReference type="OMA" id="ERIPCAV"/>
<feature type="binding site" evidence="14">
    <location>
        <position position="126"/>
    </location>
    <ligand>
        <name>substrate</name>
    </ligand>
</feature>
<keyword evidence="4" id="KW-0472">Membrane</keyword>
<keyword evidence="4" id="KW-1000">Mitochondrion outer membrane</keyword>
<dbReference type="RefSeq" id="XP_017016886.1">
    <property type="nucleotide sequence ID" value="XM_017161397.3"/>
</dbReference>
<dbReference type="OrthoDB" id="2118094at2759"/>
<evidence type="ECO:0000256" key="14">
    <source>
        <dbReference type="PIRSR" id="PIRSR613078-2"/>
    </source>
</evidence>
<dbReference type="GO" id="GO:0005741">
    <property type="term" value="C:mitochondrial outer membrane"/>
    <property type="evidence" value="ECO:0007669"/>
    <property type="project" value="UniProtKB-SubCell"/>
</dbReference>
<keyword evidence="5" id="KW-0378">Hydrolase</keyword>
<sequence>MRLEVLGRSVVAMSCGSLVTYLAIRLLEGEQAAVQDGEQARSLVGSGAWLHHWDRQKPTPQQLASPLNNESSALRHIILVRHGEYSRTLYGSHLTDLGRLQAQRTGQRLREMGVTWDQVVTSTMPRAEETATIILKELDIDSQKMKHCSLLPEGTPYPADPPPNGSWRRVKLSYQRDGPRIEAAFQRYFFRATPEQEHDSYLLVVGHSNVIRYLILRALQLPPVAWTRLNLNHGSITWLTVHPTGYVTLRCLGDTGFMPVTQVTHRRPLSAAKSDSSN</sequence>
<dbReference type="InterPro" id="IPR051021">
    <property type="entry name" value="Mito_Ser/Thr_phosphatase"/>
</dbReference>
<dbReference type="Pfam" id="PF00300">
    <property type="entry name" value="His_Phos_1"/>
    <property type="match status" value="2"/>
</dbReference>
<evidence type="ECO:0000313" key="15">
    <source>
        <dbReference type="Proteomes" id="UP001652661"/>
    </source>
</evidence>
<dbReference type="SMART" id="SM00855">
    <property type="entry name" value="PGAM"/>
    <property type="match status" value="1"/>
</dbReference>
<dbReference type="Gene3D" id="3.40.50.1240">
    <property type="entry name" value="Phosphoglycerate mutase-like"/>
    <property type="match status" value="1"/>
</dbReference>
<evidence type="ECO:0000256" key="3">
    <source>
        <dbReference type="ARBA" id="ARBA00013081"/>
    </source>
</evidence>
<dbReference type="GO" id="GO:0004722">
    <property type="term" value="F:protein serine/threonine phosphatase activity"/>
    <property type="evidence" value="ECO:0007669"/>
    <property type="project" value="UniProtKB-EC"/>
</dbReference>
<accession>A0A6P4I2V0</accession>
<dbReference type="SUPFAM" id="SSF53254">
    <property type="entry name" value="Phosphoglycerate mutase-like"/>
    <property type="match status" value="1"/>
</dbReference>
<dbReference type="PANTHER" id="PTHR20935:SF0">
    <property type="entry name" value="SERINE_THREONINE-PROTEIN PHOSPHATASE PGAM5, MITOCHONDRIAL"/>
    <property type="match status" value="1"/>
</dbReference>
<dbReference type="AlphaFoldDB" id="A0A6P4I2V0"/>
<evidence type="ECO:0000256" key="5">
    <source>
        <dbReference type="ARBA" id="ARBA00022801"/>
    </source>
</evidence>
<comment type="similarity">
    <text evidence="2">Belongs to the phosphoglycerate mutase family. BPG-dependent PGAM subfamily.</text>
</comment>
<keyword evidence="15" id="KW-1185">Reference proteome</keyword>
<evidence type="ECO:0000256" key="13">
    <source>
        <dbReference type="ARBA" id="ARBA00048336"/>
    </source>
</evidence>
<comment type="catalytic activity">
    <reaction evidence="12">
        <text>O-phospho-L-seryl-[protein] + H2O = L-seryl-[protein] + phosphate</text>
        <dbReference type="Rhea" id="RHEA:20629"/>
        <dbReference type="Rhea" id="RHEA-COMP:9863"/>
        <dbReference type="Rhea" id="RHEA-COMP:11604"/>
        <dbReference type="ChEBI" id="CHEBI:15377"/>
        <dbReference type="ChEBI" id="CHEBI:29999"/>
        <dbReference type="ChEBI" id="CHEBI:43474"/>
        <dbReference type="ChEBI" id="CHEBI:83421"/>
        <dbReference type="EC" id="3.1.3.16"/>
    </reaction>
</comment>
<dbReference type="Proteomes" id="UP001652661">
    <property type="component" value="Chromosome 2R"/>
</dbReference>
<evidence type="ECO:0000256" key="2">
    <source>
        <dbReference type="ARBA" id="ARBA00006717"/>
    </source>
</evidence>
<gene>
    <name evidence="16" type="primary">Pgam5-2</name>
</gene>
<evidence type="ECO:0000256" key="12">
    <source>
        <dbReference type="ARBA" id="ARBA00047761"/>
    </source>
</evidence>
<evidence type="ECO:0000256" key="4">
    <source>
        <dbReference type="ARBA" id="ARBA00022787"/>
    </source>
</evidence>
<dbReference type="CDD" id="cd07067">
    <property type="entry name" value="HP_PGM_like"/>
    <property type="match status" value="1"/>
</dbReference>
<comment type="function">
    <text evidence="7">Displays phosphatase activity for serine/threonine residues, and dephosphorylates and activates Pk92B kinase. Has apparently no phosphoglycerate mutase activity.</text>
</comment>
<reference evidence="16" key="2">
    <citation type="submission" date="2025-08" db="UniProtKB">
        <authorList>
            <consortium name="RefSeq"/>
        </authorList>
    </citation>
    <scope>IDENTIFICATION</scope>
    <source>
        <strain evidence="16">14028-0561.14</strain>
        <tissue evidence="16">Whole fly</tissue>
    </source>
</reference>
<evidence type="ECO:0000256" key="1">
    <source>
        <dbReference type="ARBA" id="ARBA00004294"/>
    </source>
</evidence>
<evidence type="ECO:0000256" key="7">
    <source>
        <dbReference type="ARBA" id="ARBA00037234"/>
    </source>
</evidence>
<keyword evidence="6" id="KW-0496">Mitochondrion</keyword>
<evidence type="ECO:0000256" key="6">
    <source>
        <dbReference type="ARBA" id="ARBA00023128"/>
    </source>
</evidence>
<proteinExistence type="inferred from homology"/>
<dbReference type="PANTHER" id="PTHR20935">
    <property type="entry name" value="PHOSPHOGLYCERATE MUTASE-RELATED"/>
    <property type="match status" value="1"/>
</dbReference>
<evidence type="ECO:0000256" key="8">
    <source>
        <dbReference type="ARBA" id="ARBA00038605"/>
    </source>
</evidence>
<comment type="subcellular location">
    <subcellularLocation>
        <location evidence="1">Mitochondrion outer membrane</location>
    </subcellularLocation>
</comment>
<comment type="catalytic activity">
    <reaction evidence="13">
        <text>O-phospho-L-threonyl-[protein] + H2O = L-threonyl-[protein] + phosphate</text>
        <dbReference type="Rhea" id="RHEA:47004"/>
        <dbReference type="Rhea" id="RHEA-COMP:11060"/>
        <dbReference type="Rhea" id="RHEA-COMP:11605"/>
        <dbReference type="ChEBI" id="CHEBI:15377"/>
        <dbReference type="ChEBI" id="CHEBI:30013"/>
        <dbReference type="ChEBI" id="CHEBI:43474"/>
        <dbReference type="ChEBI" id="CHEBI:61977"/>
        <dbReference type="EC" id="3.1.3.16"/>
    </reaction>
</comment>
<dbReference type="GO" id="GO:0090141">
    <property type="term" value="P:positive regulation of mitochondrial fission"/>
    <property type="evidence" value="ECO:0007669"/>
    <property type="project" value="TreeGrafter"/>
</dbReference>
<name>A0A6P4I2V0_DROKI</name>
<dbReference type="InterPro" id="IPR029033">
    <property type="entry name" value="His_PPase_superfam"/>
</dbReference>
<evidence type="ECO:0000256" key="10">
    <source>
        <dbReference type="ARBA" id="ARBA00040722"/>
    </source>
</evidence>
<evidence type="ECO:0000313" key="16">
    <source>
        <dbReference type="RefSeq" id="XP_017016886.1"/>
    </source>
</evidence>
<evidence type="ECO:0000256" key="9">
    <source>
        <dbReference type="ARBA" id="ARBA00039765"/>
    </source>
</evidence>
<evidence type="ECO:0000256" key="11">
    <source>
        <dbReference type="ARBA" id="ARBA00042520"/>
    </source>
</evidence>
<dbReference type="EC" id="3.1.3.16" evidence="3"/>
<organism evidence="15 16">
    <name type="scientific">Drosophila kikkawai</name>
    <name type="common">Fruit fly</name>
    <dbReference type="NCBI Taxonomy" id="30033"/>
    <lineage>
        <taxon>Eukaryota</taxon>
        <taxon>Metazoa</taxon>
        <taxon>Ecdysozoa</taxon>
        <taxon>Arthropoda</taxon>
        <taxon>Hexapoda</taxon>
        <taxon>Insecta</taxon>
        <taxon>Pterygota</taxon>
        <taxon>Neoptera</taxon>
        <taxon>Endopterygota</taxon>
        <taxon>Diptera</taxon>
        <taxon>Brachycera</taxon>
        <taxon>Muscomorpha</taxon>
        <taxon>Ephydroidea</taxon>
        <taxon>Drosophilidae</taxon>
        <taxon>Drosophila</taxon>
        <taxon>Sophophora</taxon>
    </lineage>
</organism>
<comment type="subunit">
    <text evidence="8">Interacts with Pk92B/ASK1.</text>
</comment>
<dbReference type="InterPro" id="IPR013078">
    <property type="entry name" value="His_Pase_superF_clade-1"/>
</dbReference>
<protein>
    <recommendedName>
        <fullName evidence="9">Serine/threonine-protein phosphatase PGAM5, mitochondrial</fullName>
        <ecNumber evidence="3">3.1.3.16</ecNumber>
    </recommendedName>
    <alternativeName>
        <fullName evidence="11">Phosphoglycerate mutase family member 5 homolog</fullName>
    </alternativeName>
    <alternativeName>
        <fullName evidence="10">Serine/threonine-protein phosphatase Pgam5, mitochondrial</fullName>
    </alternativeName>
</protein>